<name>A0A059XXA6_9BACT</name>
<dbReference type="EMBL" id="CP007243">
    <property type="protein sequence ID" value="AIA29857.1"/>
    <property type="molecule type" value="Genomic_DNA"/>
</dbReference>
<dbReference type="GO" id="GO:0032993">
    <property type="term" value="C:protein-DNA complex"/>
    <property type="evidence" value="ECO:0007669"/>
    <property type="project" value="TreeGrafter"/>
</dbReference>
<dbReference type="SMART" id="SM00448">
    <property type="entry name" value="REC"/>
    <property type="match status" value="1"/>
</dbReference>
<keyword evidence="2" id="KW-0902">Two-component regulatory system</keyword>
<evidence type="ECO:0000256" key="2">
    <source>
        <dbReference type="ARBA" id="ARBA00023012"/>
    </source>
</evidence>
<dbReference type="InterPro" id="IPR001789">
    <property type="entry name" value="Sig_transdc_resp-reg_receiver"/>
</dbReference>
<evidence type="ECO:0000256" key="7">
    <source>
        <dbReference type="PROSITE-ProRule" id="PRU01091"/>
    </source>
</evidence>
<organism evidence="10 11">
    <name type="scientific">Leptospirillum ferriphilum YSK</name>
    <dbReference type="NCBI Taxonomy" id="1441628"/>
    <lineage>
        <taxon>Bacteria</taxon>
        <taxon>Pseudomonadati</taxon>
        <taxon>Nitrospirota</taxon>
        <taxon>Nitrospiria</taxon>
        <taxon>Nitrospirales</taxon>
        <taxon>Nitrospiraceae</taxon>
        <taxon>Leptospirillum</taxon>
    </lineage>
</organism>
<dbReference type="PROSITE" id="PS51755">
    <property type="entry name" value="OMPR_PHOB"/>
    <property type="match status" value="1"/>
</dbReference>
<feature type="domain" description="OmpR/PhoB-type" evidence="9">
    <location>
        <begin position="124"/>
        <end position="222"/>
    </location>
</feature>
<sequence length="222" mass="25722">MKHVLLVEDDPVISQTLVMSLPYRGYEIDSVASLSDGWKRLSEGKYDMILLDIQLPDGTGFELCRRLREKDSIVPILMVTARTDEPSAVRALSMGADDYIRKPFGLDELTARMDRMVERKPNRNAWLTYRNIRINRPERMVWVDDAELSLGRREFEILSLLVRRGGEVVTREEILDALSDQSEMYDRTIDSHLSHLRKKIREIADNRIQILPVYGVGYRLEA</sequence>
<dbReference type="Pfam" id="PF00072">
    <property type="entry name" value="Response_reg"/>
    <property type="match status" value="1"/>
</dbReference>
<dbReference type="SUPFAM" id="SSF52172">
    <property type="entry name" value="CheY-like"/>
    <property type="match status" value="1"/>
</dbReference>
<dbReference type="InterPro" id="IPR039420">
    <property type="entry name" value="WalR-like"/>
</dbReference>
<reference evidence="10 11" key="2">
    <citation type="journal article" date="2015" name="Biomed. Res. Int.">
        <title>Effects of Arsenite Resistance on the Growth and Functional Gene Expression of Leptospirillum ferriphilum and Acidithiobacillus thiooxidans in Pure Culture and Coculture.</title>
        <authorList>
            <person name="Jiang H."/>
            <person name="Liang Y."/>
            <person name="Yin H."/>
            <person name="Xiao Y."/>
            <person name="Guo X."/>
            <person name="Xu Y."/>
            <person name="Hu Q."/>
            <person name="Liu H."/>
            <person name="Liu X."/>
        </authorList>
    </citation>
    <scope>NUCLEOTIDE SEQUENCE [LARGE SCALE GENOMIC DNA]</scope>
    <source>
        <strain evidence="10 11">YSK</strain>
    </source>
</reference>
<dbReference type="OrthoDB" id="9802426at2"/>
<evidence type="ECO:0000313" key="10">
    <source>
        <dbReference type="EMBL" id="AIA29857.1"/>
    </source>
</evidence>
<keyword evidence="5" id="KW-0804">Transcription</keyword>
<protein>
    <submittedName>
        <fullName evidence="10">Transcriptional regulator</fullName>
    </submittedName>
</protein>
<dbReference type="RefSeq" id="WP_014959867.1">
    <property type="nucleotide sequence ID" value="NZ_CP007243.1"/>
</dbReference>
<dbReference type="AlphaFoldDB" id="A0A059XXA6"/>
<accession>A0A059XXA6</accession>
<dbReference type="GO" id="GO:0006355">
    <property type="term" value="P:regulation of DNA-templated transcription"/>
    <property type="evidence" value="ECO:0007669"/>
    <property type="project" value="InterPro"/>
</dbReference>
<keyword evidence="1 6" id="KW-0597">Phosphoprotein</keyword>
<dbReference type="GO" id="GO:0000976">
    <property type="term" value="F:transcription cis-regulatory region binding"/>
    <property type="evidence" value="ECO:0007669"/>
    <property type="project" value="TreeGrafter"/>
</dbReference>
<evidence type="ECO:0000256" key="4">
    <source>
        <dbReference type="ARBA" id="ARBA00023125"/>
    </source>
</evidence>
<reference evidence="11" key="1">
    <citation type="submission" date="2014-02" db="EMBL/GenBank/DDBJ databases">
        <title>Complete genome sequence and comparative genomic analysis of the nitrogen-fixing bacterium Leptospirillum ferriphilum YSK.</title>
        <authorList>
            <person name="Guo X."/>
            <person name="Yin H."/>
            <person name="Liang Y."/>
            <person name="Hu Q."/>
            <person name="Ma L."/>
            <person name="Xiao Y."/>
            <person name="Zhang X."/>
            <person name="Qiu G."/>
            <person name="Liu X."/>
        </authorList>
    </citation>
    <scope>NUCLEOTIDE SEQUENCE [LARGE SCALE GENOMIC DNA]</scope>
    <source>
        <strain evidence="11">YSK</strain>
    </source>
</reference>
<feature type="domain" description="Response regulatory" evidence="8">
    <location>
        <begin position="3"/>
        <end position="117"/>
    </location>
</feature>
<evidence type="ECO:0000256" key="6">
    <source>
        <dbReference type="PROSITE-ProRule" id="PRU00169"/>
    </source>
</evidence>
<dbReference type="CDD" id="cd17574">
    <property type="entry name" value="REC_OmpR"/>
    <property type="match status" value="1"/>
</dbReference>
<dbReference type="SMART" id="SM00862">
    <property type="entry name" value="Trans_reg_C"/>
    <property type="match status" value="1"/>
</dbReference>
<keyword evidence="4 7" id="KW-0238">DNA-binding</keyword>
<dbReference type="CDD" id="cd00383">
    <property type="entry name" value="trans_reg_C"/>
    <property type="match status" value="1"/>
</dbReference>
<evidence type="ECO:0000256" key="1">
    <source>
        <dbReference type="ARBA" id="ARBA00022553"/>
    </source>
</evidence>
<dbReference type="PANTHER" id="PTHR48111:SF1">
    <property type="entry name" value="TWO-COMPONENT RESPONSE REGULATOR ORR33"/>
    <property type="match status" value="1"/>
</dbReference>
<dbReference type="InterPro" id="IPR011006">
    <property type="entry name" value="CheY-like_superfamily"/>
</dbReference>
<keyword evidence="11" id="KW-1185">Reference proteome</keyword>
<dbReference type="Pfam" id="PF00486">
    <property type="entry name" value="Trans_reg_C"/>
    <property type="match status" value="1"/>
</dbReference>
<dbReference type="Gene3D" id="1.10.10.10">
    <property type="entry name" value="Winged helix-like DNA-binding domain superfamily/Winged helix DNA-binding domain"/>
    <property type="match status" value="1"/>
</dbReference>
<dbReference type="KEGG" id="lfp:Y981_00560"/>
<dbReference type="Proteomes" id="UP000027059">
    <property type="component" value="Chromosome"/>
</dbReference>
<dbReference type="HOGENOM" id="CLU_000445_30_1_0"/>
<evidence type="ECO:0000259" key="9">
    <source>
        <dbReference type="PROSITE" id="PS51755"/>
    </source>
</evidence>
<feature type="modified residue" description="4-aspartylphosphate" evidence="6">
    <location>
        <position position="52"/>
    </location>
</feature>
<evidence type="ECO:0000256" key="3">
    <source>
        <dbReference type="ARBA" id="ARBA00023015"/>
    </source>
</evidence>
<dbReference type="InterPro" id="IPR001867">
    <property type="entry name" value="OmpR/PhoB-type_DNA-bd"/>
</dbReference>
<feature type="DNA-binding region" description="OmpR/PhoB-type" evidence="7">
    <location>
        <begin position="124"/>
        <end position="222"/>
    </location>
</feature>
<dbReference type="InterPro" id="IPR036388">
    <property type="entry name" value="WH-like_DNA-bd_sf"/>
</dbReference>
<dbReference type="PROSITE" id="PS50110">
    <property type="entry name" value="RESPONSE_REGULATORY"/>
    <property type="match status" value="1"/>
</dbReference>
<gene>
    <name evidence="10" type="ORF">Y981_00560</name>
</gene>
<dbReference type="InterPro" id="IPR016032">
    <property type="entry name" value="Sig_transdc_resp-reg_C-effctor"/>
</dbReference>
<dbReference type="GO" id="GO:0000156">
    <property type="term" value="F:phosphorelay response regulator activity"/>
    <property type="evidence" value="ECO:0007669"/>
    <property type="project" value="TreeGrafter"/>
</dbReference>
<keyword evidence="3" id="KW-0805">Transcription regulation</keyword>
<dbReference type="PANTHER" id="PTHR48111">
    <property type="entry name" value="REGULATOR OF RPOS"/>
    <property type="match status" value="1"/>
</dbReference>
<dbReference type="SUPFAM" id="SSF46894">
    <property type="entry name" value="C-terminal effector domain of the bipartite response regulators"/>
    <property type="match status" value="1"/>
</dbReference>
<evidence type="ECO:0000313" key="11">
    <source>
        <dbReference type="Proteomes" id="UP000027059"/>
    </source>
</evidence>
<proteinExistence type="predicted"/>
<evidence type="ECO:0000256" key="5">
    <source>
        <dbReference type="ARBA" id="ARBA00023163"/>
    </source>
</evidence>
<dbReference type="Gene3D" id="3.40.50.2300">
    <property type="match status" value="1"/>
</dbReference>
<evidence type="ECO:0000259" key="8">
    <source>
        <dbReference type="PROSITE" id="PS50110"/>
    </source>
</evidence>
<dbReference type="GO" id="GO:0005829">
    <property type="term" value="C:cytosol"/>
    <property type="evidence" value="ECO:0007669"/>
    <property type="project" value="TreeGrafter"/>
</dbReference>